<dbReference type="PANTHER" id="PTHR10715:SF0">
    <property type="entry name" value="LARGE RIBOSOMAL SUBUNIT PROTEIN EL6"/>
    <property type="match status" value="1"/>
</dbReference>
<keyword evidence="3" id="KW-0689">Ribosomal protein</keyword>
<protein>
    <submittedName>
        <fullName evidence="3">60S ribosomal protein L6</fullName>
    </submittedName>
</protein>
<evidence type="ECO:0000256" key="2">
    <source>
        <dbReference type="SAM" id="MobiDB-lite"/>
    </source>
</evidence>
<dbReference type="GO" id="GO:0031090">
    <property type="term" value="C:organelle membrane"/>
    <property type="evidence" value="ECO:0007669"/>
    <property type="project" value="UniProtKB-ARBA"/>
</dbReference>
<dbReference type="InterPro" id="IPR008991">
    <property type="entry name" value="Translation_prot_SH3-like_sf"/>
</dbReference>
<dbReference type="SUPFAM" id="SSF50104">
    <property type="entry name" value="Translation proteins SH3-like domain"/>
    <property type="match status" value="1"/>
</dbReference>
<reference evidence="3" key="1">
    <citation type="journal article" date="2021" name="Evol. Appl.">
        <title>The genome of the Pyrenean desman and the effects of bottlenecks and inbreeding on the genomic landscape of an endangered species.</title>
        <authorList>
            <person name="Escoda L."/>
            <person name="Castresana J."/>
        </authorList>
    </citation>
    <scope>NUCLEOTIDE SEQUENCE</scope>
    <source>
        <strain evidence="3">IBE-C5619</strain>
    </source>
</reference>
<evidence type="ECO:0000313" key="4">
    <source>
        <dbReference type="Proteomes" id="UP000700334"/>
    </source>
</evidence>
<evidence type="ECO:0000313" key="3">
    <source>
        <dbReference type="EMBL" id="KAG8519692.1"/>
    </source>
</evidence>
<keyword evidence="4" id="KW-1185">Reference proteome</keyword>
<dbReference type="GO" id="GO:0000027">
    <property type="term" value="P:ribosomal large subunit assembly"/>
    <property type="evidence" value="ECO:0007669"/>
    <property type="project" value="TreeGrafter"/>
</dbReference>
<feature type="compositionally biased region" description="Basic and acidic residues" evidence="2">
    <location>
        <begin position="11"/>
        <end position="20"/>
    </location>
</feature>
<dbReference type="OrthoDB" id="2436667at2759"/>
<dbReference type="GO" id="GO:0002181">
    <property type="term" value="P:cytoplasmic translation"/>
    <property type="evidence" value="ECO:0007669"/>
    <property type="project" value="TreeGrafter"/>
</dbReference>
<dbReference type="GO" id="GO:0003735">
    <property type="term" value="F:structural constituent of ribosome"/>
    <property type="evidence" value="ECO:0007669"/>
    <property type="project" value="InterPro"/>
</dbReference>
<dbReference type="Pfam" id="PF01159">
    <property type="entry name" value="Ribosomal_L6e"/>
    <property type="match status" value="1"/>
</dbReference>
<dbReference type="Proteomes" id="UP000700334">
    <property type="component" value="Unassembled WGS sequence"/>
</dbReference>
<dbReference type="InterPro" id="IPR000915">
    <property type="entry name" value="60S_ribosomal_eL6"/>
</dbReference>
<evidence type="ECO:0000256" key="1">
    <source>
        <dbReference type="ARBA" id="ARBA00046388"/>
    </source>
</evidence>
<feature type="region of interest" description="Disordered" evidence="2">
    <location>
        <begin position="1"/>
        <end position="33"/>
    </location>
</feature>
<name>A0A8J6AIQ9_GALPY</name>
<gene>
    <name evidence="3" type="ORF">J0S82_013370</name>
</gene>
<sequence length="158" mass="17743">MHKGTCSAAKFRTEQKKQQEKVLATDTKPTGGDKKGGIQLVKCCKMPRYHPVDDVHLKLLRHTKKPFSQSVRKLRASLIPGTNPIVLTGHHRGKRVLFLKQLSSGPSMEFLCRTHQKFIIATSTKIAISGVKKPKHLIEANFQKKKLCEPLPDKISGR</sequence>
<organism evidence="3 4">
    <name type="scientific">Galemys pyrenaicus</name>
    <name type="common">Iberian desman</name>
    <name type="synonym">Pyrenean desman</name>
    <dbReference type="NCBI Taxonomy" id="202257"/>
    <lineage>
        <taxon>Eukaryota</taxon>
        <taxon>Metazoa</taxon>
        <taxon>Chordata</taxon>
        <taxon>Craniata</taxon>
        <taxon>Vertebrata</taxon>
        <taxon>Euteleostomi</taxon>
        <taxon>Mammalia</taxon>
        <taxon>Eutheria</taxon>
        <taxon>Laurasiatheria</taxon>
        <taxon>Eulipotyphla</taxon>
        <taxon>Talpidae</taxon>
        <taxon>Galemys</taxon>
    </lineage>
</organism>
<comment type="subunit">
    <text evidence="1">Component of the large ribosomal subunit. May bind IPO9 with low affinity.</text>
</comment>
<dbReference type="AlphaFoldDB" id="A0A8J6AIQ9"/>
<proteinExistence type="predicted"/>
<dbReference type="GO" id="GO:0003723">
    <property type="term" value="F:RNA binding"/>
    <property type="evidence" value="ECO:0007669"/>
    <property type="project" value="TreeGrafter"/>
</dbReference>
<keyword evidence="3" id="KW-0687">Ribonucleoprotein</keyword>
<dbReference type="PANTHER" id="PTHR10715">
    <property type="entry name" value="60S RIBOSOMAL PROTEIN L6"/>
    <property type="match status" value="1"/>
</dbReference>
<dbReference type="GO" id="GO:0022625">
    <property type="term" value="C:cytosolic large ribosomal subunit"/>
    <property type="evidence" value="ECO:0007669"/>
    <property type="project" value="TreeGrafter"/>
</dbReference>
<accession>A0A8J6AIQ9</accession>
<comment type="caution">
    <text evidence="3">The sequence shown here is derived from an EMBL/GenBank/DDBJ whole genome shotgun (WGS) entry which is preliminary data.</text>
</comment>
<dbReference type="EMBL" id="JAGFMF010011601">
    <property type="protein sequence ID" value="KAG8519692.1"/>
    <property type="molecule type" value="Genomic_DNA"/>
</dbReference>